<keyword evidence="6 7" id="KW-0472">Membrane</keyword>
<evidence type="ECO:0000256" key="7">
    <source>
        <dbReference type="SAM" id="Phobius"/>
    </source>
</evidence>
<dbReference type="InterPro" id="IPR000326">
    <property type="entry name" value="PAP2/HPO"/>
</dbReference>
<dbReference type="Pfam" id="PF01569">
    <property type="entry name" value="PAP2"/>
    <property type="match status" value="1"/>
</dbReference>
<dbReference type="Proteomes" id="UP000217785">
    <property type="component" value="Unassembled WGS sequence"/>
</dbReference>
<dbReference type="PANTHER" id="PTHR14969">
    <property type="entry name" value="SPHINGOSINE-1-PHOSPHATE PHOSPHOHYDROLASE"/>
    <property type="match status" value="1"/>
</dbReference>
<evidence type="ECO:0000256" key="3">
    <source>
        <dbReference type="ARBA" id="ARBA00022692"/>
    </source>
</evidence>
<evidence type="ECO:0000313" key="9">
    <source>
        <dbReference type="EMBL" id="GAX88866.1"/>
    </source>
</evidence>
<dbReference type="SUPFAM" id="SSF48317">
    <property type="entry name" value="Acid phosphatase/Vanadium-dependent haloperoxidase"/>
    <property type="match status" value="1"/>
</dbReference>
<accession>A0A292YID5</accession>
<dbReference type="AlphaFoldDB" id="A0A292YID5"/>
<dbReference type="GO" id="GO:0016787">
    <property type="term" value="F:hydrolase activity"/>
    <property type="evidence" value="ECO:0007669"/>
    <property type="project" value="UniProtKB-KW"/>
</dbReference>
<feature type="transmembrane region" description="Helical" evidence="7">
    <location>
        <begin position="34"/>
        <end position="54"/>
    </location>
</feature>
<keyword evidence="5 7" id="KW-1133">Transmembrane helix</keyword>
<dbReference type="RefSeq" id="WP_096180570.1">
    <property type="nucleotide sequence ID" value="NZ_BDUF01000010.1"/>
</dbReference>
<dbReference type="PANTHER" id="PTHR14969:SF62">
    <property type="entry name" value="DECAPRENYLPHOSPHORYL-5-PHOSPHORIBOSE PHOSPHATASE RV3807C-RELATED"/>
    <property type="match status" value="1"/>
</dbReference>
<evidence type="ECO:0000256" key="4">
    <source>
        <dbReference type="ARBA" id="ARBA00022801"/>
    </source>
</evidence>
<dbReference type="Gene3D" id="1.20.144.10">
    <property type="entry name" value="Phosphatidic acid phosphatase type 2/haloperoxidase"/>
    <property type="match status" value="2"/>
</dbReference>
<dbReference type="EMBL" id="BDUF01000010">
    <property type="protein sequence ID" value="GAX88866.1"/>
    <property type="molecule type" value="Genomic_DNA"/>
</dbReference>
<evidence type="ECO:0000313" key="10">
    <source>
        <dbReference type="Proteomes" id="UP000217785"/>
    </source>
</evidence>
<evidence type="ECO:0000256" key="1">
    <source>
        <dbReference type="ARBA" id="ARBA00004651"/>
    </source>
</evidence>
<organism evidence="9 10">
    <name type="scientific">Effusibacillus lacus</name>
    <dbReference type="NCBI Taxonomy" id="1348429"/>
    <lineage>
        <taxon>Bacteria</taxon>
        <taxon>Bacillati</taxon>
        <taxon>Bacillota</taxon>
        <taxon>Bacilli</taxon>
        <taxon>Bacillales</taxon>
        <taxon>Alicyclobacillaceae</taxon>
        <taxon>Effusibacillus</taxon>
    </lineage>
</organism>
<gene>
    <name evidence="9" type="ORF">EFBL_0480</name>
</gene>
<dbReference type="InterPro" id="IPR036938">
    <property type="entry name" value="PAP2/HPO_sf"/>
</dbReference>
<feature type="domain" description="Phosphatidic acid phosphatase type 2/haloperoxidase" evidence="8">
    <location>
        <begin position="62"/>
        <end position="171"/>
    </location>
</feature>
<keyword evidence="2" id="KW-1003">Cell membrane</keyword>
<sequence length="171" mass="18597">MQKMTDWVRGGDITTFFWVNHSLRSSLLDKIMPCITHFGGAVWSILLALALLLFGNSFLMKTGVHMALSLLISHLVVSVCKKVYPRRRPYQALEDVCTGRKLLCDASFPSGHSTAAFSMATVLTIAFPAFTAVFYGVAVLVALSRVYLGLHYPTDIAIGAMLGTVTALVIA</sequence>
<protein>
    <submittedName>
        <fullName evidence="9">Phosphoesterase PA-phosphatase related</fullName>
    </submittedName>
</protein>
<comment type="subcellular location">
    <subcellularLocation>
        <location evidence="1">Cell membrane</location>
        <topology evidence="1">Multi-pass membrane protein</topology>
    </subcellularLocation>
</comment>
<dbReference type="GO" id="GO:0005886">
    <property type="term" value="C:plasma membrane"/>
    <property type="evidence" value="ECO:0007669"/>
    <property type="project" value="UniProtKB-SubCell"/>
</dbReference>
<evidence type="ECO:0000259" key="8">
    <source>
        <dbReference type="SMART" id="SM00014"/>
    </source>
</evidence>
<comment type="caution">
    <text evidence="9">The sequence shown here is derived from an EMBL/GenBank/DDBJ whole genome shotgun (WGS) entry which is preliminary data.</text>
</comment>
<name>A0A292YID5_9BACL</name>
<evidence type="ECO:0000256" key="6">
    <source>
        <dbReference type="ARBA" id="ARBA00023136"/>
    </source>
</evidence>
<proteinExistence type="predicted"/>
<reference evidence="10" key="1">
    <citation type="submission" date="2017-07" db="EMBL/GenBank/DDBJ databases">
        <title>Draft genome sequence of Effusibacillus lacus strain skLN1.</title>
        <authorList>
            <person name="Watanabe M."/>
            <person name="Kojima H."/>
            <person name="Fukui M."/>
        </authorList>
    </citation>
    <scope>NUCLEOTIDE SEQUENCE [LARGE SCALE GENOMIC DNA]</scope>
    <source>
        <strain evidence="10">skLN1</strain>
    </source>
</reference>
<evidence type="ECO:0000256" key="2">
    <source>
        <dbReference type="ARBA" id="ARBA00022475"/>
    </source>
</evidence>
<dbReference type="OrthoDB" id="9789113at2"/>
<keyword evidence="4" id="KW-0378">Hydrolase</keyword>
<dbReference type="SMART" id="SM00014">
    <property type="entry name" value="acidPPc"/>
    <property type="match status" value="1"/>
</dbReference>
<evidence type="ECO:0000256" key="5">
    <source>
        <dbReference type="ARBA" id="ARBA00022989"/>
    </source>
</evidence>
<feature type="transmembrane region" description="Helical" evidence="7">
    <location>
        <begin position="150"/>
        <end position="170"/>
    </location>
</feature>
<keyword evidence="3 7" id="KW-0812">Transmembrane</keyword>
<keyword evidence="10" id="KW-1185">Reference proteome</keyword>
<feature type="transmembrane region" description="Helical" evidence="7">
    <location>
        <begin position="122"/>
        <end position="144"/>
    </location>
</feature>